<name>A0A370DCM2_9GAMM</name>
<dbReference type="InterPro" id="IPR003787">
    <property type="entry name" value="Sulphur_relay_DsrE/F-like"/>
</dbReference>
<dbReference type="AlphaFoldDB" id="A0A370DCM2"/>
<comment type="caution">
    <text evidence="2">The sequence shown here is derived from an EMBL/GenBank/DDBJ whole genome shotgun (WGS) entry which is preliminary data.</text>
</comment>
<evidence type="ECO:0000313" key="3">
    <source>
        <dbReference type="Proteomes" id="UP000254266"/>
    </source>
</evidence>
<dbReference type="Pfam" id="PF02635">
    <property type="entry name" value="DsrE"/>
    <property type="match status" value="1"/>
</dbReference>
<dbReference type="PANTHER" id="PTHR37691:SF1">
    <property type="entry name" value="BLR3518 PROTEIN"/>
    <property type="match status" value="1"/>
</dbReference>
<dbReference type="PANTHER" id="PTHR37691">
    <property type="entry name" value="BLR3518 PROTEIN"/>
    <property type="match status" value="1"/>
</dbReference>
<organism evidence="2 3">
    <name type="scientific">endosymbiont of Galathealinum brachiosum</name>
    <dbReference type="NCBI Taxonomy" id="2200906"/>
    <lineage>
        <taxon>Bacteria</taxon>
        <taxon>Pseudomonadati</taxon>
        <taxon>Pseudomonadota</taxon>
        <taxon>Gammaproteobacteria</taxon>
        <taxon>sulfur-oxidizing symbionts</taxon>
    </lineage>
</organism>
<sequence length="145" mass="15926">MNKKSNNKHYLLIALFLCLTGIAPLASAADHQMVIQVNSKDKLTHKMGLINAGNLKSQLGNSNIDVEVVVYGPGLSMVKKGSVFTNRIEKLQSRGVQFSVCEGTLKAISKKTGKEPELLNGMKRVRTGALRILELQEKGYAYIRP</sequence>
<protein>
    <submittedName>
        <fullName evidence="2">Uncharacterized protein</fullName>
    </submittedName>
</protein>
<feature type="signal peptide" evidence="1">
    <location>
        <begin position="1"/>
        <end position="28"/>
    </location>
</feature>
<keyword evidence="1" id="KW-0732">Signal</keyword>
<dbReference type="SUPFAM" id="SSF75169">
    <property type="entry name" value="DsrEFH-like"/>
    <property type="match status" value="1"/>
</dbReference>
<reference evidence="2 3" key="1">
    <citation type="journal article" date="2018" name="ISME J.">
        <title>Endosymbiont genomes yield clues of tubeworm success.</title>
        <authorList>
            <person name="Li Y."/>
            <person name="Liles M.R."/>
            <person name="Halanych K.M."/>
        </authorList>
    </citation>
    <scope>NUCLEOTIDE SEQUENCE [LARGE SCALE GENOMIC DNA]</scope>
    <source>
        <strain evidence="2">A1464</strain>
    </source>
</reference>
<feature type="chain" id="PRO_5016770203" evidence="1">
    <location>
        <begin position="29"/>
        <end position="145"/>
    </location>
</feature>
<dbReference type="InterPro" id="IPR027396">
    <property type="entry name" value="DsrEFH-like"/>
</dbReference>
<evidence type="ECO:0000313" key="2">
    <source>
        <dbReference type="EMBL" id="RDH82623.1"/>
    </source>
</evidence>
<keyword evidence="3" id="KW-1185">Reference proteome</keyword>
<dbReference type="Proteomes" id="UP000254266">
    <property type="component" value="Unassembled WGS sequence"/>
</dbReference>
<dbReference type="Gene3D" id="3.40.1260.10">
    <property type="entry name" value="DsrEFH-like"/>
    <property type="match status" value="1"/>
</dbReference>
<dbReference type="EMBL" id="QFXC01000011">
    <property type="protein sequence ID" value="RDH82623.1"/>
    <property type="molecule type" value="Genomic_DNA"/>
</dbReference>
<evidence type="ECO:0000256" key="1">
    <source>
        <dbReference type="SAM" id="SignalP"/>
    </source>
</evidence>
<accession>A0A370DCM2</accession>
<gene>
    <name evidence="2" type="ORF">DIZ80_10090</name>
</gene>
<proteinExistence type="predicted"/>